<evidence type="ECO:0000256" key="4">
    <source>
        <dbReference type="ARBA" id="ARBA00022692"/>
    </source>
</evidence>
<dbReference type="PANTHER" id="PTHR30193:SF37">
    <property type="entry name" value="INNER MEMBRANE ABC TRANSPORTER PERMEASE PROTEIN YCJO"/>
    <property type="match status" value="1"/>
</dbReference>
<feature type="domain" description="ABC transmembrane type-1" evidence="8">
    <location>
        <begin position="45"/>
        <end position="258"/>
    </location>
</feature>
<feature type="transmembrane region" description="Helical" evidence="7">
    <location>
        <begin position="49"/>
        <end position="71"/>
    </location>
</feature>
<dbReference type="GO" id="GO:0005886">
    <property type="term" value="C:plasma membrane"/>
    <property type="evidence" value="ECO:0007669"/>
    <property type="project" value="UniProtKB-SubCell"/>
</dbReference>
<dbReference type="PROSITE" id="PS50928">
    <property type="entry name" value="ABC_TM1"/>
    <property type="match status" value="1"/>
</dbReference>
<keyword evidence="3" id="KW-1003">Cell membrane</keyword>
<dbReference type="Gene3D" id="1.10.3720.10">
    <property type="entry name" value="MetI-like"/>
    <property type="match status" value="1"/>
</dbReference>
<evidence type="ECO:0000256" key="3">
    <source>
        <dbReference type="ARBA" id="ARBA00022475"/>
    </source>
</evidence>
<keyword evidence="4 7" id="KW-0812">Transmembrane</keyword>
<keyword evidence="6 7" id="KW-0472">Membrane</keyword>
<keyword evidence="2" id="KW-0813">Transport</keyword>
<dbReference type="EMBL" id="LAZR01065694">
    <property type="protein sequence ID" value="KKK55028.1"/>
    <property type="molecule type" value="Genomic_DNA"/>
</dbReference>
<dbReference type="PANTHER" id="PTHR30193">
    <property type="entry name" value="ABC TRANSPORTER PERMEASE PROTEIN"/>
    <property type="match status" value="1"/>
</dbReference>
<comment type="caution">
    <text evidence="9">The sequence shown here is derived from an EMBL/GenBank/DDBJ whole genome shotgun (WGS) entry which is preliminary data.</text>
</comment>
<accession>A0A0F8WER5</accession>
<dbReference type="Pfam" id="PF00528">
    <property type="entry name" value="BPD_transp_1"/>
    <property type="match status" value="1"/>
</dbReference>
<proteinExistence type="predicted"/>
<sequence>VVFMVVPVYMVGHFSLQKTNYVFTEYVGLKNYVDAFRDPDFIQAVLNNFLYAAILVPMATGLPLTIALASYNMTFRVQDFIRFIYYVPSLASGLVIYGVWKWILDYRKGLINHLLGLVGIQPVFWLGQRFTAILVICVMLSIMWMGGKLIMYMAVMRSVPMEMCDTARVDGATWFQVKMRIILPQIMPWVLFSVLLTIIASFQIWAHIYTLTAGGPAGGTTTVLYNIYETGFIRSQYGVASARSLMLMMLLLAIAVLKRIIERGERYE</sequence>
<evidence type="ECO:0000259" key="8">
    <source>
        <dbReference type="PROSITE" id="PS50928"/>
    </source>
</evidence>
<name>A0A0F8WER5_9ZZZZ</name>
<dbReference type="InterPro" id="IPR051393">
    <property type="entry name" value="ABC_transporter_permease"/>
</dbReference>
<feature type="transmembrane region" description="Helical" evidence="7">
    <location>
        <begin position="83"/>
        <end position="103"/>
    </location>
</feature>
<feature type="transmembrane region" description="Helical" evidence="7">
    <location>
        <begin position="123"/>
        <end position="147"/>
    </location>
</feature>
<dbReference type="InterPro" id="IPR035906">
    <property type="entry name" value="MetI-like_sf"/>
</dbReference>
<evidence type="ECO:0000256" key="7">
    <source>
        <dbReference type="SAM" id="Phobius"/>
    </source>
</evidence>
<dbReference type="SUPFAM" id="SSF161098">
    <property type="entry name" value="MetI-like"/>
    <property type="match status" value="1"/>
</dbReference>
<comment type="subcellular location">
    <subcellularLocation>
        <location evidence="1">Cell membrane</location>
        <topology evidence="1">Multi-pass membrane protein</topology>
    </subcellularLocation>
</comment>
<gene>
    <name evidence="9" type="ORF">LCGC14_3078690</name>
</gene>
<evidence type="ECO:0000256" key="2">
    <source>
        <dbReference type="ARBA" id="ARBA00022448"/>
    </source>
</evidence>
<dbReference type="AlphaFoldDB" id="A0A0F8WER5"/>
<evidence type="ECO:0000256" key="6">
    <source>
        <dbReference type="ARBA" id="ARBA00023136"/>
    </source>
</evidence>
<dbReference type="InterPro" id="IPR000515">
    <property type="entry name" value="MetI-like"/>
</dbReference>
<feature type="non-terminal residue" evidence="9">
    <location>
        <position position="1"/>
    </location>
</feature>
<evidence type="ECO:0000256" key="1">
    <source>
        <dbReference type="ARBA" id="ARBA00004651"/>
    </source>
</evidence>
<feature type="transmembrane region" description="Helical" evidence="7">
    <location>
        <begin position="186"/>
        <end position="206"/>
    </location>
</feature>
<evidence type="ECO:0000313" key="9">
    <source>
        <dbReference type="EMBL" id="KKK55028.1"/>
    </source>
</evidence>
<feature type="transmembrane region" description="Helical" evidence="7">
    <location>
        <begin position="237"/>
        <end position="257"/>
    </location>
</feature>
<evidence type="ECO:0000256" key="5">
    <source>
        <dbReference type="ARBA" id="ARBA00022989"/>
    </source>
</evidence>
<keyword evidence="5 7" id="KW-1133">Transmembrane helix</keyword>
<reference evidence="9" key="1">
    <citation type="journal article" date="2015" name="Nature">
        <title>Complex archaea that bridge the gap between prokaryotes and eukaryotes.</title>
        <authorList>
            <person name="Spang A."/>
            <person name="Saw J.H."/>
            <person name="Jorgensen S.L."/>
            <person name="Zaremba-Niedzwiedzka K."/>
            <person name="Martijn J."/>
            <person name="Lind A.E."/>
            <person name="van Eijk R."/>
            <person name="Schleper C."/>
            <person name="Guy L."/>
            <person name="Ettema T.J."/>
        </authorList>
    </citation>
    <scope>NUCLEOTIDE SEQUENCE</scope>
</reference>
<protein>
    <recommendedName>
        <fullName evidence="8">ABC transmembrane type-1 domain-containing protein</fullName>
    </recommendedName>
</protein>
<dbReference type="GO" id="GO:0055085">
    <property type="term" value="P:transmembrane transport"/>
    <property type="evidence" value="ECO:0007669"/>
    <property type="project" value="InterPro"/>
</dbReference>
<organism evidence="9">
    <name type="scientific">marine sediment metagenome</name>
    <dbReference type="NCBI Taxonomy" id="412755"/>
    <lineage>
        <taxon>unclassified sequences</taxon>
        <taxon>metagenomes</taxon>
        <taxon>ecological metagenomes</taxon>
    </lineage>
</organism>
<dbReference type="CDD" id="cd06261">
    <property type="entry name" value="TM_PBP2"/>
    <property type="match status" value="1"/>
</dbReference>